<evidence type="ECO:0000256" key="1">
    <source>
        <dbReference type="SAM" id="MobiDB-lite"/>
    </source>
</evidence>
<organism evidence="3 5">
    <name type="scientific">Drosophila melanogaster</name>
    <name type="common">Fruit fly</name>
    <dbReference type="NCBI Taxonomy" id="7227"/>
    <lineage>
        <taxon>Eukaryota</taxon>
        <taxon>Metazoa</taxon>
        <taxon>Ecdysozoa</taxon>
        <taxon>Arthropoda</taxon>
        <taxon>Hexapoda</taxon>
        <taxon>Insecta</taxon>
        <taxon>Pterygota</taxon>
        <taxon>Neoptera</taxon>
        <taxon>Endopterygota</taxon>
        <taxon>Diptera</taxon>
        <taxon>Brachycera</taxon>
        <taxon>Muscomorpha</taxon>
        <taxon>Ephydroidea</taxon>
        <taxon>Drosophilidae</taxon>
        <taxon>Drosophila</taxon>
        <taxon>Sophophora</taxon>
    </lineage>
</organism>
<dbReference type="PROSITE" id="PS50004">
    <property type="entry name" value="C2"/>
    <property type="match status" value="1"/>
</dbReference>
<dbReference type="InterPro" id="IPR037785">
    <property type="entry name" value="C2_C2CD5"/>
</dbReference>
<proteinExistence type="predicted"/>
<dbReference type="Pfam" id="PF23128">
    <property type="entry name" value="YbjQ_4"/>
    <property type="match status" value="1"/>
</dbReference>
<dbReference type="InterPro" id="IPR038983">
    <property type="entry name" value="C2CD5"/>
</dbReference>
<dbReference type="IntAct" id="Q9VC89">
    <property type="interactions" value="2"/>
</dbReference>
<reference evidence="3 5" key="1">
    <citation type="journal article" date="2000" name="Science">
        <title>The genome sequence of Drosophila melanogaster.</title>
        <authorList>
            <person name="Adams M.D."/>
            <person name="Celniker S.E."/>
            <person name="Holt R.A."/>
            <person name="Evans C.A."/>
            <person name="Gocayne J.D."/>
            <person name="Amanatides P.G."/>
            <person name="Scherer S.E."/>
            <person name="Li P.W."/>
            <person name="Hoskins R.A."/>
            <person name="Galle R.F."/>
            <person name="George R.A."/>
            <person name="Lewis S.E."/>
            <person name="Richards S."/>
            <person name="Ashburner M."/>
            <person name="Henderson S.N."/>
            <person name="Sutton G.G."/>
            <person name="Wortman J.R."/>
            <person name="Yandell M.D."/>
            <person name="Zhang Q."/>
            <person name="Chen L.X."/>
            <person name="Brandon R.C."/>
            <person name="Rogers Y.H."/>
            <person name="Blazej R.G."/>
            <person name="Champe M."/>
            <person name="Pfeiffer B.D."/>
            <person name="Wan K.H."/>
            <person name="Doyle C."/>
            <person name="Baxter E.G."/>
            <person name="Helt G."/>
            <person name="Nelson C.R."/>
            <person name="Gabor G.L."/>
            <person name="Abril J.F."/>
            <person name="Agbayani A."/>
            <person name="An H.J."/>
            <person name="Andrews-Pfannkoch C."/>
            <person name="Baldwin D."/>
            <person name="Ballew R.M."/>
            <person name="Basu A."/>
            <person name="Baxendale J."/>
            <person name="Bayraktaroglu L."/>
            <person name="Beasley E.M."/>
            <person name="Beeson K.Y."/>
            <person name="Benos P.V."/>
            <person name="Berman B.P."/>
            <person name="Bhandari D."/>
            <person name="Bolshakov S."/>
            <person name="Borkova D."/>
            <person name="Botchan M.R."/>
            <person name="Bouck J."/>
            <person name="Brokstein P."/>
            <person name="Brottier P."/>
            <person name="Burtis K.C."/>
            <person name="Busam D.A."/>
            <person name="Butler H."/>
            <person name="Cadieu E."/>
            <person name="Center A."/>
            <person name="Chandra I."/>
            <person name="Cherry J.M."/>
            <person name="Cawley S."/>
            <person name="Dahlke C."/>
            <person name="Davenport L.B."/>
            <person name="Davies P."/>
            <person name="de Pablos B."/>
            <person name="Delcher A."/>
            <person name="Deng Z."/>
            <person name="Mays A.D."/>
            <person name="Dew I."/>
            <person name="Dietz S.M."/>
            <person name="Dodson K."/>
            <person name="Doup L.E."/>
            <person name="Downes M."/>
            <person name="Dugan-Rocha S."/>
            <person name="Dunkov B.C."/>
            <person name="Dunn P."/>
            <person name="Durbin K.J."/>
            <person name="Evangelista C.C."/>
            <person name="Ferraz C."/>
            <person name="Ferriera S."/>
            <person name="Fleischmann W."/>
            <person name="Fosler C."/>
            <person name="Gabrielian A.E."/>
            <person name="Garg N.S."/>
            <person name="Gelbart W.M."/>
            <person name="Glasser K."/>
            <person name="Glodek A."/>
            <person name="Gong F."/>
            <person name="Gorrell J.H."/>
            <person name="Gu Z."/>
            <person name="Guan P."/>
            <person name="Harris M."/>
            <person name="Harris N.L."/>
            <person name="Harvey D."/>
            <person name="Heiman T.J."/>
            <person name="Hernandez J.R."/>
            <person name="Houck J."/>
            <person name="Hostin D."/>
            <person name="Houston K.A."/>
            <person name="Howland T.J."/>
            <person name="Wei M.H."/>
            <person name="Ibegwam C."/>
            <person name="Jalali M."/>
            <person name="Kalush F."/>
            <person name="Karpen G.H."/>
            <person name="Ke Z."/>
            <person name="Kennison J.A."/>
            <person name="Ketchum K.A."/>
            <person name="Kimmel B.E."/>
            <person name="Kodira C.D."/>
            <person name="Kraft C."/>
            <person name="Kravitz S."/>
            <person name="Kulp D."/>
            <person name="Lai Z."/>
            <person name="Lasko P."/>
            <person name="Lei Y."/>
            <person name="Levitsky A.A."/>
            <person name="Li J."/>
            <person name="Li Z."/>
            <person name="Liang Y."/>
            <person name="Lin X."/>
            <person name="Liu X."/>
            <person name="Mattei B."/>
            <person name="McIntosh T.C."/>
            <person name="McLeod M.P."/>
            <person name="McPherson D."/>
            <person name="Merkulov G."/>
            <person name="Milshina N.V."/>
            <person name="Mobarry C."/>
            <person name="Morris J."/>
            <person name="Moshrefi A."/>
            <person name="Mount S.M."/>
            <person name="Moy M."/>
            <person name="Murphy B."/>
            <person name="Murphy L."/>
            <person name="Muzny D.M."/>
            <person name="Nelson D.L."/>
            <person name="Nelson D.R."/>
            <person name="Nelson K.A."/>
            <person name="Nixon K."/>
            <person name="Nusskern D.R."/>
            <person name="Pacleb J.M."/>
            <person name="Palazzolo M."/>
            <person name="Pittman G.S."/>
            <person name="Pan S."/>
            <person name="Pollard J."/>
            <person name="Puri V."/>
            <person name="Reese M.G."/>
            <person name="Reinert K."/>
            <person name="Remington K."/>
            <person name="Saunders R.D."/>
            <person name="Scheeler F."/>
            <person name="Shen H."/>
            <person name="Shue B.C."/>
            <person name="Siden-Kiamos I."/>
            <person name="Simpson M."/>
            <person name="Skupski M.P."/>
            <person name="Smith T."/>
            <person name="Spier E."/>
            <person name="Spradling A.C."/>
            <person name="Stapleton M."/>
            <person name="Strong R."/>
            <person name="Sun E."/>
            <person name="Svirskas R."/>
            <person name="Tector C."/>
            <person name="Turner R."/>
            <person name="Venter E."/>
            <person name="Wang A.H."/>
            <person name="Wang X."/>
            <person name="Wang Z.Y."/>
            <person name="Wassarman D.A."/>
            <person name="Weinstock G.M."/>
            <person name="Weissenbach J."/>
            <person name="Williams S.M."/>
            <person name="WoodageT"/>
            <person name="Worley K.C."/>
            <person name="Wu D."/>
            <person name="Yang S."/>
            <person name="Yao Q.A."/>
            <person name="Ye J."/>
            <person name="Yeh R.F."/>
            <person name="Zaveri J.S."/>
            <person name="Zhan M."/>
            <person name="Zhang G."/>
            <person name="Zhao Q."/>
            <person name="Zheng L."/>
            <person name="Zheng X.H."/>
            <person name="Zhong F.N."/>
            <person name="Zhong W."/>
            <person name="Zhou X."/>
            <person name="Zhu S."/>
            <person name="Zhu X."/>
            <person name="Smith H.O."/>
            <person name="Gibbs R.A."/>
            <person name="Myers E.W."/>
            <person name="Rubin G.M."/>
            <person name="Venter J.C."/>
        </authorList>
    </citation>
    <scope>NUCLEOTIDE SEQUENCE [LARGE SCALE GENOMIC DNA]</scope>
    <source>
        <strain evidence="5">Berkeley</strain>
    </source>
</reference>
<dbReference type="InterPro" id="IPR056431">
    <property type="entry name" value="C2CD5_YbjQ-rel_dom"/>
</dbReference>
<feature type="domain" description="C2" evidence="2">
    <location>
        <begin position="1"/>
        <end position="106"/>
    </location>
</feature>
<dbReference type="ExpressionAtlas" id="Q9VC89">
    <property type="expression patterns" value="baseline and differential"/>
</dbReference>
<evidence type="ECO:0000313" key="4">
    <source>
        <dbReference type="FlyBase" id="FBgn0039187"/>
    </source>
</evidence>
<reference evidence="3 5" key="9">
    <citation type="journal article" date="2015" name="G3 (Bethesda)">
        <title>Gene Model Annotations for Drosophila melanogaster: Impact of High-Throughput Data.</title>
        <authorList>
            <consortium name="FlyBase Consortium"/>
            <person name="Matthews B.B."/>
            <person name="Dos Santos G."/>
            <person name="Crosby M.A."/>
            <person name="Emmert D.B."/>
            <person name="St Pierre S.E."/>
            <person name="Gramates L.S."/>
            <person name="Zhou P."/>
            <person name="Schroeder A.J."/>
            <person name="Falls K."/>
            <person name="Strelets V."/>
            <person name="Russo S.M."/>
            <person name="Gelbart W.M."/>
            <person name="null"/>
        </authorList>
    </citation>
    <scope>NUCLEOTIDE SEQUENCE [LARGE SCALE GENOMIC DNA]</scope>
    <source>
        <strain evidence="5">Berkeley</strain>
    </source>
</reference>
<reference evidence="3 5" key="2">
    <citation type="journal article" date="2002" name="Genome Biol.">
        <title>Finishing a whole-genome shotgun: release 3 of the Drosophila melanogaster euchromatic genome sequence.</title>
        <authorList>
            <person name="Celniker S.E."/>
            <person name="Wheeler D.A."/>
            <person name="Kronmiller B."/>
            <person name="Carlson J.W."/>
            <person name="Halpern A."/>
            <person name="Patel S."/>
            <person name="Adams M."/>
            <person name="Champe M."/>
            <person name="Dugan S.P."/>
            <person name="Frise E."/>
            <person name="Hodgson A."/>
            <person name="George R.A."/>
            <person name="Hoskins R.A."/>
            <person name="Laverty T."/>
            <person name="Muzny D.M."/>
            <person name="Nelson C.R."/>
            <person name="Pacleb J.M."/>
            <person name="Park S."/>
            <person name="Pfeiffer B.D."/>
            <person name="Richards S."/>
            <person name="Sodergren E.J."/>
            <person name="Svirskas R."/>
            <person name="Tabor P.E."/>
            <person name="Wan K."/>
            <person name="Stapleton M."/>
            <person name="Sutton G.G."/>
            <person name="Venter C."/>
            <person name="Weinstock G."/>
            <person name="Scherer S.E."/>
            <person name="Myers E.W."/>
            <person name="Gibbs R.A."/>
            <person name="Rubin G.M."/>
        </authorList>
    </citation>
    <scope>NUCLEOTIDE SEQUENCE [LARGE SCALE GENOMIC DNA]</scope>
    <source>
        <strain evidence="5">Berkeley</strain>
    </source>
</reference>
<evidence type="ECO:0000313" key="5">
    <source>
        <dbReference type="Proteomes" id="UP000000803"/>
    </source>
</evidence>
<gene>
    <name evidence="3" type="primary">Dmel\CG6454</name>
    <name evidence="3 4" type="ORF">CG6454</name>
    <name evidence="3" type="ORF">Dmel_CG6454</name>
</gene>
<feature type="compositionally biased region" description="Polar residues" evidence="1">
    <location>
        <begin position="529"/>
        <end position="539"/>
    </location>
</feature>
<dbReference type="CDD" id="cd08688">
    <property type="entry name" value="C2_KIAA0528-like"/>
    <property type="match status" value="1"/>
</dbReference>
<dbReference type="SMR" id="Q9VC89"/>
<dbReference type="Proteomes" id="UP000000803">
    <property type="component" value="Chromosome 3R"/>
</dbReference>
<dbReference type="GO" id="GO:0005544">
    <property type="term" value="F:calcium-dependent phospholipid binding"/>
    <property type="evidence" value="ECO:0007669"/>
    <property type="project" value="InterPro"/>
</dbReference>
<reference evidence="3 5" key="11">
    <citation type="journal article" date="2015" name="Genome Res.">
        <title>The Release 6 reference sequence of the Drosophila melanogaster genome.</title>
        <authorList>
            <person name="Hoskins R.A."/>
            <person name="Carlson J.W."/>
            <person name="Wan K.H."/>
            <person name="Park S."/>
            <person name="Mendez I."/>
            <person name="Galle S.E."/>
            <person name="Booth B.W."/>
            <person name="Pfeiffer B.D."/>
            <person name="George R.A."/>
            <person name="Svirskas R."/>
            <person name="Krzywinski M."/>
            <person name="Schein J."/>
            <person name="Accardo M.C."/>
            <person name="Damia E."/>
            <person name="Messina G."/>
            <person name="Mendez-Lago M."/>
            <person name="de Pablos B."/>
            <person name="Demakova O.V."/>
            <person name="Andreyeva E.N."/>
            <person name="Boldyreva L.V."/>
            <person name="Marra M."/>
            <person name="Carvalho A.B."/>
            <person name="Dimitri P."/>
            <person name="Villasante A."/>
            <person name="Zhimulev I.F."/>
            <person name="Rubin G.M."/>
            <person name="Karpen G.H."/>
            <person name="Celniker S.E."/>
        </authorList>
    </citation>
    <scope>NUCLEOTIDE SEQUENCE [LARGE SCALE GENOMIC DNA]</scope>
    <source>
        <strain evidence="5">Berkeley</strain>
    </source>
</reference>
<reference evidence="3 5" key="4">
    <citation type="journal article" date="2002" name="Genome Biol.">
        <title>The transposable elements of the Drosophila melanogaster euchromatin: a genomics perspective.</title>
        <authorList>
            <person name="Kaminker J.S."/>
            <person name="Bergman C.M."/>
            <person name="Kronmiller B."/>
            <person name="Carlson J."/>
            <person name="Svirskas R."/>
            <person name="Patel S."/>
            <person name="Frise E."/>
            <person name="Wheeler D.A."/>
            <person name="Lewis S.E."/>
            <person name="Rubin G.M."/>
            <person name="Ashburner M."/>
            <person name="Celniker S.E."/>
        </authorList>
    </citation>
    <scope>NUCLEOTIDE SEQUENCE [LARGE SCALE GENOMIC DNA]</scope>
    <source>
        <strain evidence="5">Berkeley</strain>
    </source>
</reference>
<dbReference type="VEuPathDB" id="VectorBase:FBgn0039187"/>
<evidence type="ECO:0000259" key="2">
    <source>
        <dbReference type="PROSITE" id="PS50004"/>
    </source>
</evidence>
<keyword evidence="5" id="KW-1185">Reference proteome</keyword>
<reference evidence="3 5" key="7">
    <citation type="journal article" date="2007" name="Science">
        <title>The Release 5.1 annotation of Drosophila melanogaster heterochromatin.</title>
        <authorList>
            <person name="Smith C.D."/>
            <person name="Shu S."/>
            <person name="Mungall C.J."/>
            <person name="Karpen G.H."/>
        </authorList>
    </citation>
    <scope>NUCLEOTIDE SEQUENCE [LARGE SCALE GENOMIC DNA]</scope>
    <source>
        <strain evidence="5">Berkeley</strain>
    </source>
</reference>
<reference evidence="3 5" key="5">
    <citation type="journal article" date="2002" name="Genome Biol.">
        <title>Heterochromatic sequences in a Drosophila whole-genome shotgun assembly.</title>
        <authorList>
            <person name="Hoskins R.A."/>
            <person name="Smith C.D."/>
            <person name="Carlson J.W."/>
            <person name="Carvalho A.B."/>
            <person name="Halpern A."/>
            <person name="Kaminker J.S."/>
            <person name="Kennedy C."/>
            <person name="Mungall C.J."/>
            <person name="Sullivan B.A."/>
            <person name="Sutton G.G."/>
            <person name="Yasuhara J.C."/>
            <person name="Wakimoto B.T."/>
            <person name="Myers E.W."/>
            <person name="Celniker S.E."/>
            <person name="Rubin G.M."/>
            <person name="Karpen G.H."/>
        </authorList>
    </citation>
    <scope>NUCLEOTIDE SEQUENCE [LARGE SCALE GENOMIC DNA]</scope>
    <source>
        <strain evidence="5">Berkeley</strain>
    </source>
</reference>
<dbReference type="AGR" id="FB:FBgn0039187"/>
<dbReference type="Gene3D" id="2.60.40.150">
    <property type="entry name" value="C2 domain"/>
    <property type="match status" value="1"/>
</dbReference>
<dbReference type="OrthoDB" id="419768at2759"/>
<dbReference type="Pfam" id="PF23028">
    <property type="entry name" value="YbjQ_3"/>
    <property type="match status" value="1"/>
</dbReference>
<dbReference type="InterPro" id="IPR035892">
    <property type="entry name" value="C2_domain_sf"/>
</dbReference>
<dbReference type="Pfam" id="PF00168">
    <property type="entry name" value="C2"/>
    <property type="match status" value="1"/>
</dbReference>
<dbReference type="SUPFAM" id="SSF49562">
    <property type="entry name" value="C2 domain (Calcium/lipid-binding domain, CaLB)"/>
    <property type="match status" value="1"/>
</dbReference>
<dbReference type="GeneID" id="42904"/>
<feature type="compositionally biased region" description="Low complexity" evidence="1">
    <location>
        <begin position="329"/>
        <end position="343"/>
    </location>
</feature>
<dbReference type="PANTHER" id="PTHR37412">
    <property type="entry name" value="C2 DOMAIN-CONTAINING PROTEIN 5"/>
    <property type="match status" value="1"/>
</dbReference>
<feature type="compositionally biased region" description="Low complexity" evidence="1">
    <location>
        <begin position="915"/>
        <end position="925"/>
    </location>
</feature>
<dbReference type="UCSC" id="CG6454-RC">
    <property type="organism name" value="d. melanogaster"/>
</dbReference>
<dbReference type="HOGENOM" id="CLU_003204_0_0_1"/>
<feature type="region of interest" description="Disordered" evidence="1">
    <location>
        <begin position="750"/>
        <end position="774"/>
    </location>
</feature>
<dbReference type="Bgee" id="FBgn0039187">
    <property type="expression patterns" value="Expressed in adult midgut enterocyte in digestive tract and 163 other cell types or tissues"/>
</dbReference>
<dbReference type="PANTHER" id="PTHR37412:SF2">
    <property type="entry name" value="C2 DOMAIN-CONTAINING PROTEIN 5"/>
    <property type="match status" value="1"/>
</dbReference>
<dbReference type="BioGRID-ORCS" id="42904">
    <property type="hits" value="0 hits in 1 CRISPR screen"/>
</dbReference>
<dbReference type="InterPro" id="IPR056430">
    <property type="entry name" value="C2CD5_YbjQ-like_dom"/>
</dbReference>
<evidence type="ECO:0000313" key="3">
    <source>
        <dbReference type="EMBL" id="AAF56286.2"/>
    </source>
</evidence>
<feature type="region of interest" description="Disordered" evidence="1">
    <location>
        <begin position="529"/>
        <end position="556"/>
    </location>
</feature>
<reference evidence="3 5" key="3">
    <citation type="journal article" date="2002" name="Genome Biol.">
        <title>Annotation of the Drosophila melanogaster euchromatic genome: a systematic review.</title>
        <authorList>
            <person name="Misra S."/>
            <person name="Crosby M.A."/>
            <person name="Mungall C.J."/>
            <person name="Matthews B.B."/>
            <person name="Campbell K.S."/>
            <person name="Hradecky P."/>
            <person name="Huang Y."/>
            <person name="Kaminker J.S."/>
            <person name="Millburn G.H."/>
            <person name="Prochnik S.E."/>
            <person name="Smith C.D."/>
            <person name="Tupy J.L."/>
            <person name="Whitfied E.J."/>
            <person name="Bayraktaroglu L."/>
            <person name="Berman B.P."/>
            <person name="Bettencourt B.R."/>
            <person name="Celniker S.E."/>
            <person name="de Grey A.D."/>
            <person name="Drysdale R.A."/>
            <person name="Harris N.L."/>
            <person name="Richter J."/>
            <person name="Russo S."/>
            <person name="Schroeder A.J."/>
            <person name="Shu S.Q."/>
            <person name="Stapleton M."/>
            <person name="Yamada C."/>
            <person name="Ashburner M."/>
            <person name="Gelbart W.M."/>
            <person name="Rubin G.M."/>
            <person name="Lewis S.E."/>
        </authorList>
    </citation>
    <scope>GENOME REANNOTATION</scope>
    <source>
        <strain evidence="5">Berkeley</strain>
    </source>
</reference>
<dbReference type="FlyBase" id="FBgn0039187">
    <property type="gene designation" value="CG6454"/>
</dbReference>
<dbReference type="Pfam" id="PF23025">
    <property type="entry name" value="YbjQ_2"/>
    <property type="match status" value="3"/>
</dbReference>
<feature type="region of interest" description="Disordered" evidence="1">
    <location>
        <begin position="910"/>
        <end position="940"/>
    </location>
</feature>
<feature type="region of interest" description="Disordered" evidence="1">
    <location>
        <begin position="270"/>
        <end position="343"/>
    </location>
</feature>
<dbReference type="RefSeq" id="NP_732985.2">
    <property type="nucleotide sequence ID" value="NM_170141.3"/>
</dbReference>
<dbReference type="AlphaFoldDB" id="Q9VC89"/>
<reference evidence="3 5" key="10">
    <citation type="journal article" date="2015" name="G3 (Bethesda)">
        <title>Gene Model Annotations for Drosophila melanogaster: The Rule-Benders.</title>
        <authorList>
            <consortium name="FlyBase Consortium"/>
            <person name="Crosby M.A."/>
            <person name="Gramates L.S."/>
            <person name="Dos Santos G."/>
            <person name="Matthews B.B."/>
            <person name="St Pierre S.E."/>
            <person name="Zhou P."/>
            <person name="Schroeder A.J."/>
            <person name="Falls K."/>
            <person name="Emmert D.B."/>
            <person name="Russo S.M."/>
            <person name="Gelbart W.M."/>
            <person name="null"/>
        </authorList>
    </citation>
    <scope>NUCLEOTIDE SEQUENCE [LARGE SCALE GENOMIC DNA]</scope>
    <source>
        <strain evidence="5">Berkeley</strain>
    </source>
</reference>
<dbReference type="EMBL" id="AE014297">
    <property type="protein sequence ID" value="AAF56286.2"/>
    <property type="molecule type" value="Genomic_DNA"/>
</dbReference>
<name>Q9VC89_DROME</name>
<sequence length="1127" mass="122997">MPGKVGVKIKAARNLPVMDKSSETTDAFVEIKLASVTHKTDVFRKSLNPTWNTDWFRFEVDDAELQDEPLQIRLMDYDTYSANDAIGKVNISLNPLCLESSSQAVHGKGTVLSGWIPVFDTMHGIRGEINVIVKVDLFSDVNKFRQSSCGIPFFHSQCVPFGYRAQVIHGFVEELVVNDDPEYQWIDKIRTPRASNEARQVVFLKLSGQVQRRMGLKAINMGANAVIGYTQCFDLEGDVGVVARGIGTAVTLIKDTSTSQPNSADVALIEESSSELQQQPCSTGAAASTGPSNIPTTVEGSSPNLKRFASPVSSSRLKLTPSPSKSGISATTNADSASTSTASTATTMVPATVGEICRRSSDSDLSVTPKGNSICVASERLVAATAMMRLTQPTVGAKPGTAADSLDMLEYPFLTMTKYPTGFILHLGATVAARSVKLLERVPNPDEPEVRDSWWTELRMEIRSHARSLGCNVVLGYAETTTISDDVCVLSATGTAAVINMVFNRSVSQTDIFTMSKATASVAAMTNSVEDGNGSTAGDTSIGKDSGSLGTGNSSGGKRYGLPPLNGPRNACAICHIPYNLSSVPFNVKMKKCAVCRKGRVPDVLLATLEVPEFMQVTGRGCFMQAQVVRAKRDLRAELNAKEISDGLPFLEYELHRVLINKLKAKGMNAIFGLRTQVAIGERMIALIATGTALFLTALPVPQVPKIVAGNSWTDKQKLNELQKKLQETFERNQEIYQLKSLDPDLAANVGGVPSTGASGDKQSDTDDSDEEEMNEIDLNCGNKELCVLEVDDIEDLEIISLLMEPYPPEGFHVVNTQQVPGMLEMDTVKNLQMFTQVWRARLEVGQSVNGFPKHFQRLLQTIYFKLRTMIPCAICDLRFRLDLPETDQIQLLVTGMAMGLSDANRMKYRGRGRPAQQQQAPQQQNGYHDGTVHATQSQPELNGKRMLQEEDYIFPLDEDQMVDTPTPTSTAIPPFGMSSFKMRKTSPSRLNNLVSGLPSTGVKPLNVGSVQRSRYFPLRDRYGVDVTPLSFIPGGRIDKYLGNLNFFFIRESTSIRENGGISGFVHGFITELLAVVRAHIASLGGNAMVSFYITELMLFDNQHKNQGQCLISIGGDAVYVSYHADD</sequence>
<reference evidence="3 5" key="6">
    <citation type="journal article" date="2005" name="PLoS Comput. Biol.">
        <title>Combined evidence annotation of transposable elements in genome sequences.</title>
        <authorList>
            <person name="Quesneville H."/>
            <person name="Bergman C.M."/>
            <person name="Andrieu O."/>
            <person name="Autard D."/>
            <person name="Nouaud D."/>
            <person name="Ashburner M."/>
            <person name="Anxolabehere D."/>
        </authorList>
    </citation>
    <scope>NUCLEOTIDE SEQUENCE [LARGE SCALE GENOMIC DNA]</scope>
    <source>
        <strain evidence="5">Berkeley</strain>
    </source>
</reference>
<dbReference type="InterPro" id="IPR057815">
    <property type="entry name" value="C2CD5_C"/>
</dbReference>
<feature type="compositionally biased region" description="Polar residues" evidence="1">
    <location>
        <begin position="311"/>
        <end position="328"/>
    </location>
</feature>
<dbReference type="InterPro" id="IPR000008">
    <property type="entry name" value="C2_dom"/>
</dbReference>
<protein>
    <submittedName>
        <fullName evidence="3">Uncharacterized protein, isoform D</fullName>
    </submittedName>
</protein>
<dbReference type="SMART" id="SM00239">
    <property type="entry name" value="C2"/>
    <property type="match status" value="1"/>
</dbReference>
<feature type="compositionally biased region" description="Polar residues" evidence="1">
    <location>
        <begin position="274"/>
        <end position="304"/>
    </location>
</feature>
<reference evidence="3 5" key="8">
    <citation type="journal article" date="2007" name="Science">
        <title>Sequence finishing and mapping of Drosophila melanogaster heterochromatin.</title>
        <authorList>
            <person name="Hoskins R.A."/>
            <person name="Carlson J.W."/>
            <person name="Kennedy C."/>
            <person name="Acevedo D."/>
            <person name="Evans-Holm M."/>
            <person name="Frise E."/>
            <person name="Wan K.H."/>
            <person name="Park S."/>
            <person name="Mendez-Lago M."/>
            <person name="Rossi F."/>
            <person name="Villasante A."/>
            <person name="Dimitri P."/>
            <person name="Karpen G.H."/>
            <person name="Celniker S.E."/>
        </authorList>
    </citation>
    <scope>NUCLEOTIDE SEQUENCE [LARGE SCALE GENOMIC DNA]</scope>
    <source>
        <strain evidence="5">Berkeley</strain>
    </source>
</reference>
<accession>Q9VC89</accession>